<gene>
    <name evidence="4" type="ORF">V8P97_04195</name>
</gene>
<dbReference type="InterPro" id="IPR010982">
    <property type="entry name" value="Lambda_DNA-bd_dom_sf"/>
</dbReference>
<dbReference type="RefSeq" id="WP_340469209.1">
    <property type="nucleotide sequence ID" value="NZ_JBANBB010000001.1"/>
</dbReference>
<dbReference type="SUPFAM" id="SSF47413">
    <property type="entry name" value="lambda repressor-like DNA-binding domains"/>
    <property type="match status" value="1"/>
</dbReference>
<dbReference type="Proteomes" id="UP001373159">
    <property type="component" value="Unassembled WGS sequence"/>
</dbReference>
<protein>
    <submittedName>
        <fullName evidence="4">Zinc ribbon domain-containing protein</fullName>
    </submittedName>
</protein>
<comment type="caution">
    <text evidence="4">The sequence shown here is derived from an EMBL/GenBank/DDBJ whole genome shotgun (WGS) entry which is preliminary data.</text>
</comment>
<evidence type="ECO:0000313" key="5">
    <source>
        <dbReference type="Proteomes" id="UP001373159"/>
    </source>
</evidence>
<feature type="compositionally biased region" description="Basic and acidic residues" evidence="2">
    <location>
        <begin position="176"/>
        <end position="186"/>
    </location>
</feature>
<evidence type="ECO:0000256" key="1">
    <source>
        <dbReference type="ARBA" id="ARBA00023125"/>
    </source>
</evidence>
<dbReference type="InterPro" id="IPR001387">
    <property type="entry name" value="Cro/C1-type_HTH"/>
</dbReference>
<dbReference type="Gene3D" id="1.10.260.40">
    <property type="entry name" value="lambda repressor-like DNA-binding domains"/>
    <property type="match status" value="1"/>
</dbReference>
<dbReference type="EMBL" id="JBANBB010000001">
    <property type="protein sequence ID" value="MEK0306665.1"/>
    <property type="molecule type" value="Genomic_DNA"/>
</dbReference>
<evidence type="ECO:0000259" key="3">
    <source>
        <dbReference type="PROSITE" id="PS50943"/>
    </source>
</evidence>
<dbReference type="CDD" id="cd00093">
    <property type="entry name" value="HTH_XRE"/>
    <property type="match status" value="1"/>
</dbReference>
<proteinExistence type="predicted"/>
<keyword evidence="1" id="KW-0238">DNA-binding</keyword>
<feature type="domain" description="HTH cro/C1-type" evidence="3">
    <location>
        <begin position="9"/>
        <end position="61"/>
    </location>
</feature>
<feature type="compositionally biased region" description="Polar residues" evidence="2">
    <location>
        <begin position="162"/>
        <end position="175"/>
    </location>
</feature>
<reference evidence="4 5" key="1">
    <citation type="submission" date="2024-02" db="EMBL/GenBank/DDBJ databases">
        <title>Bifidobacterium honeyensis sp. nov., isolated from the comb honey.</title>
        <authorList>
            <person name="Liu W."/>
            <person name="Li Y."/>
        </authorList>
    </citation>
    <scope>NUCLEOTIDE SEQUENCE [LARGE SCALE GENOMIC DNA]</scope>
    <source>
        <strain evidence="4 5">IMAU50988</strain>
    </source>
</reference>
<keyword evidence="5" id="KW-1185">Reference proteome</keyword>
<dbReference type="PANTHER" id="PTHR46558:SF4">
    <property type="entry name" value="DNA-BIDING PHAGE PROTEIN"/>
    <property type="match status" value="1"/>
</dbReference>
<dbReference type="PANTHER" id="PTHR46558">
    <property type="entry name" value="TRACRIPTIONAL REGULATORY PROTEIN-RELATED-RELATED"/>
    <property type="match status" value="1"/>
</dbReference>
<dbReference type="InterPro" id="IPR025868">
    <property type="entry name" value="Zn_ribbon_dom_put"/>
</dbReference>
<evidence type="ECO:0000313" key="4">
    <source>
        <dbReference type="EMBL" id="MEK0306665.1"/>
    </source>
</evidence>
<organism evidence="4 5">
    <name type="scientific">Bifidobacterium favimelis</name>
    <dbReference type="NCBI Taxonomy" id="3122979"/>
    <lineage>
        <taxon>Bacteria</taxon>
        <taxon>Bacillati</taxon>
        <taxon>Actinomycetota</taxon>
        <taxon>Actinomycetes</taxon>
        <taxon>Bifidobacteriales</taxon>
        <taxon>Bifidobacteriaceae</taxon>
        <taxon>Bifidobacterium</taxon>
    </lineage>
</organism>
<evidence type="ECO:0000256" key="2">
    <source>
        <dbReference type="SAM" id="MobiDB-lite"/>
    </source>
</evidence>
<dbReference type="PROSITE" id="PS50943">
    <property type="entry name" value="HTH_CROC1"/>
    <property type="match status" value="1"/>
</dbReference>
<sequence>MPIRDLLPRLRKAANMTQADLAGRLYVTRQAVSRWETGETSPGIDMAKLIAYVLEVPVVELLEIPQGPVCQSCGTPFSSPDMERSLEDDGSGNADYCRWCYSAGVFTQQGMDDLIEATAPCFAQATGVSIEVAVSYLGAFLPSLKRWHRQSHLMEHGGQTHALGSTASSQITNKETTCRDQRQKTN</sequence>
<dbReference type="Pfam" id="PF01381">
    <property type="entry name" value="HTH_3"/>
    <property type="match status" value="1"/>
</dbReference>
<feature type="region of interest" description="Disordered" evidence="2">
    <location>
        <begin position="159"/>
        <end position="186"/>
    </location>
</feature>
<dbReference type="Pfam" id="PF12674">
    <property type="entry name" value="Zn_ribbon_2"/>
    <property type="match status" value="1"/>
</dbReference>
<dbReference type="SMART" id="SM00530">
    <property type="entry name" value="HTH_XRE"/>
    <property type="match status" value="1"/>
</dbReference>
<name>A0ABU8ZNU8_9BIFI</name>
<accession>A0ABU8ZNU8</accession>